<dbReference type="GO" id="GO:0051879">
    <property type="term" value="F:Hsp90 protein binding"/>
    <property type="evidence" value="ECO:0007669"/>
    <property type="project" value="TreeGrafter"/>
</dbReference>
<dbReference type="GO" id="GO:0005737">
    <property type="term" value="C:cytoplasm"/>
    <property type="evidence" value="ECO:0007669"/>
    <property type="project" value="UniProtKB-SubCell"/>
</dbReference>
<evidence type="ECO:0000256" key="7">
    <source>
        <dbReference type="ARBA" id="ARBA00074766"/>
    </source>
</evidence>
<dbReference type="OrthoDB" id="2423701at2759"/>
<keyword evidence="10" id="KW-0472">Membrane</keyword>
<dbReference type="PROSITE" id="PS50005">
    <property type="entry name" value="TPR"/>
    <property type="match status" value="2"/>
</dbReference>
<feature type="transmembrane region" description="Helical" evidence="10">
    <location>
        <begin position="238"/>
        <end position="259"/>
    </location>
</feature>
<evidence type="ECO:0000256" key="3">
    <source>
        <dbReference type="ARBA" id="ARBA00022737"/>
    </source>
</evidence>
<evidence type="ECO:0000256" key="4">
    <source>
        <dbReference type="ARBA" id="ARBA00022803"/>
    </source>
</evidence>
<dbReference type="InterPro" id="IPR013105">
    <property type="entry name" value="TPR_2"/>
</dbReference>
<dbReference type="Pfam" id="PF03661">
    <property type="entry name" value="TMEM33_Pom33"/>
    <property type="match status" value="1"/>
</dbReference>
<evidence type="ECO:0000313" key="11">
    <source>
        <dbReference type="EMBL" id="OQR88005.1"/>
    </source>
</evidence>
<protein>
    <recommendedName>
        <fullName evidence="7">Hsp70-Hsp90 organising protein</fullName>
    </recommendedName>
    <alternativeName>
        <fullName evidence="8">Stress-inducible protein 1</fullName>
    </alternativeName>
</protein>
<dbReference type="EMBL" id="JNBR01001415">
    <property type="protein sequence ID" value="OQR88005.1"/>
    <property type="molecule type" value="Genomic_DNA"/>
</dbReference>
<keyword evidence="2" id="KW-0963">Cytoplasm</keyword>
<dbReference type="PANTHER" id="PTHR22904:SF533">
    <property type="entry name" value="HSP70-HSP90 ORGANIZING PROTEIN 3"/>
    <property type="match status" value="1"/>
</dbReference>
<dbReference type="STRING" id="1202772.A0A1V9YQI1"/>
<accession>A0A1V9YQI1</accession>
<sequence>MAEAAKLRGNELFAAGQYAQAVDAFTEAINLEPSNAIFYSNRSGAYLKLNRGADAIADAKKCVELRPEWAKGYSRLGTAYYYTKQYVEAKAAYERGLAKAPTDTNLQDGLRNAKAQLPEGSSLTLKELTMGTPHAKFRTFQFALRSLMAVCFVAYWTVAWGNVGLGAFAFATFFKLGAINYASFLVWNHGKPQLNASYAQRVVTDPTTQALMFCLLFWFSNPYSIALLPIALNEGVHFASFLGSLLLALGSTAGTRFMATVADPLLPYFMGPATAWHTLNNHGKWAALYHRTPQVVANLDVGIGLCLILELLTPARNFMLLLVYWQLLRIRYMISPQLKNAFSQLDATLAMLVHHPRAPAVLATGYAKLKDLLANMVKMPTQEEAAQARTMPKCTIM</sequence>
<evidence type="ECO:0000256" key="9">
    <source>
        <dbReference type="PROSITE-ProRule" id="PRU00339"/>
    </source>
</evidence>
<reference evidence="11 12" key="1">
    <citation type="journal article" date="2014" name="Genome Biol. Evol.">
        <title>The secreted proteins of Achlya hypogyna and Thraustotheca clavata identify the ancestral oomycete secretome and reveal gene acquisitions by horizontal gene transfer.</title>
        <authorList>
            <person name="Misner I."/>
            <person name="Blouin N."/>
            <person name="Leonard G."/>
            <person name="Richards T.A."/>
            <person name="Lane C.E."/>
        </authorList>
    </citation>
    <scope>NUCLEOTIDE SEQUENCE [LARGE SCALE GENOMIC DNA]</scope>
    <source>
        <strain evidence="11 12">ATCC 48635</strain>
    </source>
</reference>
<name>A0A1V9YQI1_ACHHY</name>
<dbReference type="AlphaFoldDB" id="A0A1V9YQI1"/>
<dbReference type="InterPro" id="IPR019734">
    <property type="entry name" value="TPR_rpt"/>
</dbReference>
<dbReference type="Pfam" id="PF13414">
    <property type="entry name" value="TPR_11"/>
    <property type="match status" value="1"/>
</dbReference>
<dbReference type="PANTHER" id="PTHR22904">
    <property type="entry name" value="TPR REPEAT CONTAINING PROTEIN"/>
    <property type="match status" value="1"/>
</dbReference>
<evidence type="ECO:0000256" key="2">
    <source>
        <dbReference type="ARBA" id="ARBA00022490"/>
    </source>
</evidence>
<keyword evidence="10" id="KW-0812">Transmembrane</keyword>
<comment type="subcellular location">
    <subcellularLocation>
        <location evidence="1">Cytoplasm</location>
    </subcellularLocation>
</comment>
<dbReference type="FunFam" id="1.25.40.10:FF:000020">
    <property type="entry name" value="Stress-induced phosphoprotein 1"/>
    <property type="match status" value="1"/>
</dbReference>
<evidence type="ECO:0000256" key="5">
    <source>
        <dbReference type="ARBA" id="ARBA00056105"/>
    </source>
</evidence>
<feature type="repeat" description="TPR" evidence="9">
    <location>
        <begin position="2"/>
        <end position="35"/>
    </location>
</feature>
<dbReference type="Proteomes" id="UP000243579">
    <property type="component" value="Unassembled WGS sequence"/>
</dbReference>
<dbReference type="InterPro" id="IPR011990">
    <property type="entry name" value="TPR-like_helical_dom_sf"/>
</dbReference>
<comment type="caution">
    <text evidence="11">The sequence shown here is derived from an EMBL/GenBank/DDBJ whole genome shotgun (WGS) entry which is preliminary data.</text>
</comment>
<keyword evidence="10" id="KW-1133">Transmembrane helix</keyword>
<evidence type="ECO:0000256" key="10">
    <source>
        <dbReference type="SAM" id="Phobius"/>
    </source>
</evidence>
<dbReference type="GO" id="GO:0016020">
    <property type="term" value="C:membrane"/>
    <property type="evidence" value="ECO:0007669"/>
    <property type="project" value="InterPro"/>
</dbReference>
<feature type="repeat" description="TPR" evidence="9">
    <location>
        <begin position="70"/>
        <end position="103"/>
    </location>
</feature>
<dbReference type="InterPro" id="IPR005344">
    <property type="entry name" value="TMEM33/Pom33"/>
</dbReference>
<dbReference type="SUPFAM" id="SSF48452">
    <property type="entry name" value="TPR-like"/>
    <property type="match status" value="1"/>
</dbReference>
<dbReference type="SMART" id="SM00028">
    <property type="entry name" value="TPR"/>
    <property type="match status" value="3"/>
</dbReference>
<organism evidence="11 12">
    <name type="scientific">Achlya hypogyna</name>
    <name type="common">Oomycete</name>
    <name type="synonym">Protoachlya hypogyna</name>
    <dbReference type="NCBI Taxonomy" id="1202772"/>
    <lineage>
        <taxon>Eukaryota</taxon>
        <taxon>Sar</taxon>
        <taxon>Stramenopiles</taxon>
        <taxon>Oomycota</taxon>
        <taxon>Saprolegniomycetes</taxon>
        <taxon>Saprolegniales</taxon>
        <taxon>Achlyaceae</taxon>
        <taxon>Achlya</taxon>
    </lineage>
</organism>
<gene>
    <name evidence="11" type="ORF">ACHHYP_07713</name>
</gene>
<dbReference type="Pfam" id="PF07719">
    <property type="entry name" value="TPR_2"/>
    <property type="match status" value="1"/>
</dbReference>
<evidence type="ECO:0000313" key="12">
    <source>
        <dbReference type="Proteomes" id="UP000243579"/>
    </source>
</evidence>
<dbReference type="Gene3D" id="1.25.40.10">
    <property type="entry name" value="Tetratricopeptide repeat domain"/>
    <property type="match status" value="1"/>
</dbReference>
<feature type="transmembrane region" description="Helical" evidence="10">
    <location>
        <begin position="210"/>
        <end position="232"/>
    </location>
</feature>
<comment type="subunit">
    <text evidence="6">Monomer. Homodimer. Forms a complex composed of HOP and chaperones HSP70 and HSP90; the interaction is stronger in the absence of ATP. Interacts (via TPR 1, 2, 3, 7, 8 and 9 repeats) with HSP70 (via C-terminus); the interaction is direct and is stronger in the absence of ATP. Interacts (via TPR 4, 5 and 6 repeats) with HSP90 (via C-terminus); the interaction is direct.</text>
</comment>
<evidence type="ECO:0000256" key="8">
    <source>
        <dbReference type="ARBA" id="ARBA00076447"/>
    </source>
</evidence>
<keyword evidence="12" id="KW-1185">Reference proteome</keyword>
<comment type="function">
    <text evidence="5">Acts as a co-chaperone and mediates the association of the chaperones HSP70 and HSP90 probably facilitating substrate transfer from HSP70 to HSP90. Stimulates HSP70 ATPase activity and, in contrast, inhibits HSP90 ATPase activity.</text>
</comment>
<evidence type="ECO:0000256" key="6">
    <source>
        <dbReference type="ARBA" id="ARBA00066016"/>
    </source>
</evidence>
<proteinExistence type="predicted"/>
<keyword evidence="3" id="KW-0677">Repeat</keyword>
<evidence type="ECO:0000256" key="1">
    <source>
        <dbReference type="ARBA" id="ARBA00004496"/>
    </source>
</evidence>
<keyword evidence="4 9" id="KW-0802">TPR repeat</keyword>